<protein>
    <submittedName>
        <fullName evidence="4">DUF4229 domain-containing protein</fullName>
    </submittedName>
</protein>
<sequence length="96" mass="10827">MQLLKYTVLRLGIFLVVFLGLWWGLKWPIFVAGLVGLAIAFAVSYLFFNDLRLRANQDVGKAFNKTTASKSEKQLADEAAEDSYDESQRRPQDPSA</sequence>
<organism evidence="4 5">
    <name type="scientific">Glutamicibacter soli</name>
    <dbReference type="NCBI Taxonomy" id="453836"/>
    <lineage>
        <taxon>Bacteria</taxon>
        <taxon>Bacillati</taxon>
        <taxon>Actinomycetota</taxon>
        <taxon>Actinomycetes</taxon>
        <taxon>Micrococcales</taxon>
        <taxon>Micrococcaceae</taxon>
        <taxon>Glutamicibacter</taxon>
    </lineage>
</organism>
<feature type="transmembrane region" description="Helical" evidence="2">
    <location>
        <begin position="29"/>
        <end position="48"/>
    </location>
</feature>
<dbReference type="AlphaFoldDB" id="A0A365YD08"/>
<evidence type="ECO:0000256" key="1">
    <source>
        <dbReference type="SAM" id="MobiDB-lite"/>
    </source>
</evidence>
<dbReference type="Proteomes" id="UP000477543">
    <property type="component" value="Unassembled WGS sequence"/>
</dbReference>
<accession>A0A365YD08</accession>
<evidence type="ECO:0000313" key="6">
    <source>
        <dbReference type="Proteomes" id="UP000477543"/>
    </source>
</evidence>
<dbReference type="EMBL" id="POAF01000005">
    <property type="protein sequence ID" value="RBM00581.1"/>
    <property type="molecule type" value="Genomic_DNA"/>
</dbReference>
<keyword evidence="2" id="KW-0812">Transmembrane</keyword>
<gene>
    <name evidence="4" type="ORF">C1H84_11615</name>
    <name evidence="3" type="ORF">GT020_11500</name>
</gene>
<evidence type="ECO:0000313" key="5">
    <source>
        <dbReference type="Proteomes" id="UP000252167"/>
    </source>
</evidence>
<evidence type="ECO:0000256" key="2">
    <source>
        <dbReference type="SAM" id="Phobius"/>
    </source>
</evidence>
<keyword evidence="2" id="KW-1133">Transmembrane helix</keyword>
<comment type="caution">
    <text evidence="4">The sequence shown here is derived from an EMBL/GenBank/DDBJ whole genome shotgun (WGS) entry which is preliminary data.</text>
</comment>
<reference evidence="3 6" key="2">
    <citation type="submission" date="2020-01" db="EMBL/GenBank/DDBJ databases">
        <title>Glutamicibacter soli M275.</title>
        <authorList>
            <person name="Meng X."/>
        </authorList>
    </citation>
    <scope>NUCLEOTIDE SEQUENCE [LARGE SCALE GENOMIC DNA]</scope>
    <source>
        <strain evidence="3 6">M275</strain>
    </source>
</reference>
<dbReference type="RefSeq" id="WP_047119807.1">
    <property type="nucleotide sequence ID" value="NZ_CM125969.1"/>
</dbReference>
<dbReference type="Proteomes" id="UP000252167">
    <property type="component" value="Unassembled WGS sequence"/>
</dbReference>
<evidence type="ECO:0000313" key="4">
    <source>
        <dbReference type="EMBL" id="RBM00581.1"/>
    </source>
</evidence>
<feature type="transmembrane region" description="Helical" evidence="2">
    <location>
        <begin position="7"/>
        <end position="23"/>
    </location>
</feature>
<keyword evidence="2" id="KW-0472">Membrane</keyword>
<name>A0A365YD08_9MICC</name>
<feature type="compositionally biased region" description="Basic and acidic residues" evidence="1">
    <location>
        <begin position="86"/>
        <end position="96"/>
    </location>
</feature>
<keyword evidence="5" id="KW-1185">Reference proteome</keyword>
<proteinExistence type="predicted"/>
<feature type="region of interest" description="Disordered" evidence="1">
    <location>
        <begin position="70"/>
        <end position="96"/>
    </location>
</feature>
<dbReference type="Pfam" id="PF14012">
    <property type="entry name" value="DUF4229"/>
    <property type="match status" value="1"/>
</dbReference>
<dbReference type="EMBL" id="WYDN01000009">
    <property type="protein sequence ID" value="NAZ16681.1"/>
    <property type="molecule type" value="Genomic_DNA"/>
</dbReference>
<reference evidence="4 5" key="1">
    <citation type="submission" date="2018-01" db="EMBL/GenBank/DDBJ databases">
        <title>Glutamicibacter soli strain NHPC-3 Whole genome sequence and assembly.</title>
        <authorList>
            <person name="Choudhury P."/>
            <person name="Gupta D."/>
            <person name="Sengupta K."/>
            <person name="Jawed A."/>
            <person name="Sultana N."/>
            <person name="Saha P."/>
        </authorList>
    </citation>
    <scope>NUCLEOTIDE SEQUENCE [LARGE SCALE GENOMIC DNA]</scope>
    <source>
        <strain evidence="4 5">NHPC-3</strain>
    </source>
</reference>
<dbReference type="InterPro" id="IPR025323">
    <property type="entry name" value="DUF4229"/>
</dbReference>
<evidence type="ECO:0000313" key="3">
    <source>
        <dbReference type="EMBL" id="NAZ16681.1"/>
    </source>
</evidence>